<dbReference type="AlphaFoldDB" id="A0A943HJS3"/>
<keyword evidence="1" id="KW-0378">Hydrolase</keyword>
<dbReference type="Gene3D" id="1.10.150.240">
    <property type="entry name" value="Putative phosphatase, domain 2"/>
    <property type="match status" value="1"/>
</dbReference>
<dbReference type="InterPro" id="IPR036412">
    <property type="entry name" value="HAD-like_sf"/>
</dbReference>
<dbReference type="InterPro" id="IPR023214">
    <property type="entry name" value="HAD_sf"/>
</dbReference>
<dbReference type="InterPro" id="IPR023198">
    <property type="entry name" value="PGP-like_dom2"/>
</dbReference>
<comment type="caution">
    <text evidence="1">The sequence shown here is derived from an EMBL/GenBank/DDBJ whole genome shotgun (WGS) entry which is preliminary data.</text>
</comment>
<reference evidence="1" key="1">
    <citation type="submission" date="2021-02" db="EMBL/GenBank/DDBJ databases">
        <title>Infant gut strain persistence is associated with maternal origin, phylogeny, and functional potential including surface adhesion and iron acquisition.</title>
        <authorList>
            <person name="Lou Y.C."/>
        </authorList>
    </citation>
    <scope>NUCLEOTIDE SEQUENCE</scope>
    <source>
        <strain evidence="1">L3_101_000M1_dasL3_101_000M1_concoct_87</strain>
    </source>
</reference>
<evidence type="ECO:0000313" key="2">
    <source>
        <dbReference type="Proteomes" id="UP000759273"/>
    </source>
</evidence>
<organism evidence="1 2">
    <name type="scientific">Subdoligranulum variabile</name>
    <dbReference type="NCBI Taxonomy" id="214851"/>
    <lineage>
        <taxon>Bacteria</taxon>
        <taxon>Bacillati</taxon>
        <taxon>Bacillota</taxon>
        <taxon>Clostridia</taxon>
        <taxon>Eubacteriales</taxon>
        <taxon>Oscillospiraceae</taxon>
        <taxon>Subdoligranulum</taxon>
    </lineage>
</organism>
<gene>
    <name evidence="1" type="ORF">KHY36_02670</name>
</gene>
<protein>
    <submittedName>
        <fullName evidence="1">HAD family hydrolase</fullName>
    </submittedName>
</protein>
<name>A0A943HJS3_9FIRM</name>
<dbReference type="Proteomes" id="UP000759273">
    <property type="component" value="Unassembled WGS sequence"/>
</dbReference>
<dbReference type="GO" id="GO:0016787">
    <property type="term" value="F:hydrolase activity"/>
    <property type="evidence" value="ECO:0007669"/>
    <property type="project" value="UniProtKB-KW"/>
</dbReference>
<proteinExistence type="predicted"/>
<accession>A0A943HJS3</accession>
<dbReference type="CDD" id="cd01427">
    <property type="entry name" value="HAD_like"/>
    <property type="match status" value="1"/>
</dbReference>
<dbReference type="EMBL" id="JAGZGG010000004">
    <property type="protein sequence ID" value="MBS5331415.1"/>
    <property type="molecule type" value="Genomic_DNA"/>
</dbReference>
<dbReference type="Gene3D" id="3.40.50.1000">
    <property type="entry name" value="HAD superfamily/HAD-like"/>
    <property type="match status" value="1"/>
</dbReference>
<dbReference type="SUPFAM" id="SSF56784">
    <property type="entry name" value="HAD-like"/>
    <property type="match status" value="1"/>
</dbReference>
<sequence length="208" mass="23165">MTLYCDVDGTLLDSSARHEKLLRDLLAVRNLAWPAAAPDYMRYKADGHSTKAWLALAGFAPEVCNETAAAWREGIEKPEYLAMDRPYPDALDFLRWLRASGRRCVLISARQNADALRETLDRCGILPLVEELLVVPPVQAEQRKAALLRPRIAPGDAMLGDTEVDKTCAETLGLPCAVLDRGFRSAAFWEAHGVKALHGLEEAKRWLR</sequence>
<evidence type="ECO:0000313" key="1">
    <source>
        <dbReference type="EMBL" id="MBS5331415.1"/>
    </source>
</evidence>
<dbReference type="Pfam" id="PF12710">
    <property type="entry name" value="HAD"/>
    <property type="match status" value="1"/>
</dbReference>